<dbReference type="SUPFAM" id="SSF54919">
    <property type="entry name" value="Nucleoside diphosphate kinase, NDK"/>
    <property type="match status" value="1"/>
</dbReference>
<accession>W1YK29</accession>
<organism evidence="1">
    <name type="scientific">human gut metagenome</name>
    <dbReference type="NCBI Taxonomy" id="408170"/>
    <lineage>
        <taxon>unclassified sequences</taxon>
        <taxon>metagenomes</taxon>
        <taxon>organismal metagenomes</taxon>
    </lineage>
</organism>
<gene>
    <name evidence="1" type="ORF">Q604_UNBC03128G0001</name>
</gene>
<dbReference type="InterPro" id="IPR036850">
    <property type="entry name" value="NDK-like_dom_sf"/>
</dbReference>
<feature type="non-terminal residue" evidence="1">
    <location>
        <position position="25"/>
    </location>
</feature>
<proteinExistence type="predicted"/>
<dbReference type="EMBL" id="AZMM01003128">
    <property type="protein sequence ID" value="ETJ42888.1"/>
    <property type="molecule type" value="Genomic_DNA"/>
</dbReference>
<reference evidence="1" key="1">
    <citation type="submission" date="2013-12" db="EMBL/GenBank/DDBJ databases">
        <title>A Varibaculum cambriense genome reconstructed from a premature infant gut community with otherwise low bacterial novelty that shifts toward anaerobic metabolism during the third week of life.</title>
        <authorList>
            <person name="Brown C.T."/>
            <person name="Sharon I."/>
            <person name="Thomas B.C."/>
            <person name="Castelle C.J."/>
            <person name="Morowitz M.J."/>
            <person name="Banfield J.F."/>
        </authorList>
    </citation>
    <scope>NUCLEOTIDE SEQUENCE</scope>
</reference>
<protein>
    <submittedName>
        <fullName evidence="1">Uncharacterized protein</fullName>
    </submittedName>
</protein>
<name>W1YK29_9ZZZZ</name>
<evidence type="ECO:0000313" key="1">
    <source>
        <dbReference type="EMBL" id="ETJ42888.1"/>
    </source>
</evidence>
<dbReference type="AlphaFoldDB" id="W1YK29"/>
<comment type="caution">
    <text evidence="1">The sequence shown here is derived from an EMBL/GenBank/DDBJ whole genome shotgun (WGS) entry which is preliminary data.</text>
</comment>
<sequence>MLTSGPIVVSVLEGENAVQRHRDLL</sequence>